<dbReference type="AlphaFoldDB" id="A0A1G7NK76"/>
<name>A0A1G7NK76_9GAMM</name>
<dbReference type="Proteomes" id="UP000243378">
    <property type="component" value="Unassembled WGS sequence"/>
</dbReference>
<proteinExistence type="predicted"/>
<protein>
    <recommendedName>
        <fullName evidence="3">DNA methylase</fullName>
    </recommendedName>
</protein>
<reference evidence="1 2" key="1">
    <citation type="submission" date="2016-10" db="EMBL/GenBank/DDBJ databases">
        <authorList>
            <person name="de Groot N.N."/>
        </authorList>
    </citation>
    <scope>NUCLEOTIDE SEQUENCE [LARGE SCALE GENOMIC DNA]</scope>
    <source>
        <strain evidence="1 2">LMG 25475</strain>
    </source>
</reference>
<gene>
    <name evidence="1" type="ORF">SAMN05216381_2326</name>
</gene>
<dbReference type="STRING" id="640205.SAMN05216381_2326"/>
<dbReference type="GO" id="GO:0006281">
    <property type="term" value="P:DNA repair"/>
    <property type="evidence" value="ECO:0007669"/>
    <property type="project" value="InterPro"/>
</dbReference>
<organism evidence="1 2">
    <name type="scientific">Phytopseudomonas seleniipraecipitans</name>
    <dbReference type="NCBI Taxonomy" id="640205"/>
    <lineage>
        <taxon>Bacteria</taxon>
        <taxon>Pseudomonadati</taxon>
        <taxon>Pseudomonadota</taxon>
        <taxon>Gammaproteobacteria</taxon>
        <taxon>Pseudomonadales</taxon>
        <taxon>Pseudomonadaceae</taxon>
        <taxon>Phytopseudomonas</taxon>
    </lineage>
</organism>
<dbReference type="GO" id="GO:0003824">
    <property type="term" value="F:catalytic activity"/>
    <property type="evidence" value="ECO:0007669"/>
    <property type="project" value="InterPro"/>
</dbReference>
<dbReference type="Gene3D" id="1.10.340.30">
    <property type="entry name" value="Hypothetical protein, domain 2"/>
    <property type="match status" value="1"/>
</dbReference>
<dbReference type="InterPro" id="IPR011257">
    <property type="entry name" value="DNA_glycosylase"/>
</dbReference>
<sequence length="181" mass="20511">MQEPWACRLLSTCLVDNNIHTHRKGGHVTEKRITAQQLGLKAGLDEADEAALFKWLLASFLFGKPIQQSVAERAYRVIVEQYRQDNPAKLLRCGKRELVHMLGQARYVRYDLSTAERLLKLSRKLIDDYDGALTTLRQRSSSQEDFARRLAEFEGIGPKTVEIFMREAALGLYGSVSSEPG</sequence>
<dbReference type="SUPFAM" id="SSF48150">
    <property type="entry name" value="DNA-glycosylase"/>
    <property type="match status" value="1"/>
</dbReference>
<evidence type="ECO:0008006" key="3">
    <source>
        <dbReference type="Google" id="ProtNLM"/>
    </source>
</evidence>
<accession>A0A1G7NK76</accession>
<evidence type="ECO:0000313" key="1">
    <source>
        <dbReference type="EMBL" id="SDF74423.1"/>
    </source>
</evidence>
<evidence type="ECO:0000313" key="2">
    <source>
        <dbReference type="Proteomes" id="UP000243378"/>
    </source>
</evidence>
<dbReference type="EMBL" id="FNBM01000004">
    <property type="protein sequence ID" value="SDF74423.1"/>
    <property type="molecule type" value="Genomic_DNA"/>
</dbReference>